<dbReference type="EMBL" id="JADWYS010000001">
    <property type="protein sequence ID" value="MBG9387019.1"/>
    <property type="molecule type" value="Genomic_DNA"/>
</dbReference>
<keyword evidence="1" id="KW-0732">Signal</keyword>
<feature type="chain" id="PRO_5037208009" evidence="1">
    <location>
        <begin position="28"/>
        <end position="150"/>
    </location>
</feature>
<feature type="signal peptide" evidence="1">
    <location>
        <begin position="1"/>
        <end position="27"/>
    </location>
</feature>
<dbReference type="RefSeq" id="WP_196984969.1">
    <property type="nucleotide sequence ID" value="NZ_JADWYS010000001.1"/>
</dbReference>
<feature type="domain" description="CHRD" evidence="2">
    <location>
        <begin position="32"/>
        <end position="150"/>
    </location>
</feature>
<name>A0A931MFG5_9BURK</name>
<reference evidence="3" key="1">
    <citation type="submission" date="2020-11" db="EMBL/GenBank/DDBJ databases">
        <title>Bacterial whole genome sequence for Caenimonas sp. DR4.4.</title>
        <authorList>
            <person name="Le V."/>
            <person name="Ko S.-R."/>
            <person name="Ahn C.-Y."/>
            <person name="Oh H.-M."/>
        </authorList>
    </citation>
    <scope>NUCLEOTIDE SEQUENCE</scope>
    <source>
        <strain evidence="3">DR4.4</strain>
    </source>
</reference>
<evidence type="ECO:0000256" key="1">
    <source>
        <dbReference type="SAM" id="SignalP"/>
    </source>
</evidence>
<keyword evidence="4" id="KW-1185">Reference proteome</keyword>
<dbReference type="PROSITE" id="PS50933">
    <property type="entry name" value="CHRD"/>
    <property type="match status" value="1"/>
</dbReference>
<evidence type="ECO:0000313" key="3">
    <source>
        <dbReference type="EMBL" id="MBG9387019.1"/>
    </source>
</evidence>
<sequence>MKKRHAVLRLAALAGALTLGLAGCAQMGMGSSMQVYKATLSGAQEVPANDSKGTGTAELRVDTKNNEMTWKVSFSGLSGPATAGHIHGPAPAGRNAGVLVPFAGVPNATSAEGKTSLTPAQMAELAAGNWYVNIHTAKHPGGEIRGQLQR</sequence>
<dbReference type="InterPro" id="IPR010895">
    <property type="entry name" value="CHRD"/>
</dbReference>
<evidence type="ECO:0000313" key="4">
    <source>
        <dbReference type="Proteomes" id="UP000651050"/>
    </source>
</evidence>
<gene>
    <name evidence="3" type="ORF">I5803_03185</name>
</gene>
<organism evidence="3 4">
    <name type="scientific">Caenimonas aquaedulcis</name>
    <dbReference type="NCBI Taxonomy" id="2793270"/>
    <lineage>
        <taxon>Bacteria</taxon>
        <taxon>Pseudomonadati</taxon>
        <taxon>Pseudomonadota</taxon>
        <taxon>Betaproteobacteria</taxon>
        <taxon>Burkholderiales</taxon>
        <taxon>Comamonadaceae</taxon>
        <taxon>Caenimonas</taxon>
    </lineage>
</organism>
<evidence type="ECO:0000259" key="2">
    <source>
        <dbReference type="PROSITE" id="PS50933"/>
    </source>
</evidence>
<comment type="caution">
    <text evidence="3">The sequence shown here is derived from an EMBL/GenBank/DDBJ whole genome shotgun (WGS) entry which is preliminary data.</text>
</comment>
<dbReference type="Pfam" id="PF07452">
    <property type="entry name" value="CHRD"/>
    <property type="match status" value="1"/>
</dbReference>
<dbReference type="SMART" id="SM00754">
    <property type="entry name" value="CHRD"/>
    <property type="match status" value="1"/>
</dbReference>
<proteinExistence type="predicted"/>
<dbReference type="PROSITE" id="PS51257">
    <property type="entry name" value="PROKAR_LIPOPROTEIN"/>
    <property type="match status" value="1"/>
</dbReference>
<protein>
    <submittedName>
        <fullName evidence="3">CHRD domain-containing protein</fullName>
    </submittedName>
</protein>
<dbReference type="Proteomes" id="UP000651050">
    <property type="component" value="Unassembled WGS sequence"/>
</dbReference>
<dbReference type="AlphaFoldDB" id="A0A931MFG5"/>
<accession>A0A931MFG5</accession>